<feature type="transmembrane region" description="Helical" evidence="1">
    <location>
        <begin position="64"/>
        <end position="89"/>
    </location>
</feature>
<gene>
    <name evidence="3" type="ORF">BDV41DRAFT_230002</name>
</gene>
<evidence type="ECO:0000313" key="4">
    <source>
        <dbReference type="Proteomes" id="UP000325433"/>
    </source>
</evidence>
<keyword evidence="1" id="KW-0812">Transmembrane</keyword>
<evidence type="ECO:0000313" key="3">
    <source>
        <dbReference type="EMBL" id="KAE8319271.1"/>
    </source>
</evidence>
<dbReference type="EMBL" id="ML738294">
    <property type="protein sequence ID" value="KAE8319271.1"/>
    <property type="molecule type" value="Genomic_DNA"/>
</dbReference>
<dbReference type="AlphaFoldDB" id="A0A5N6WEI8"/>
<name>A0A5N6WEI8_9EURO</name>
<organism evidence="3 4">
    <name type="scientific">Aspergillus transmontanensis</name>
    <dbReference type="NCBI Taxonomy" id="1034304"/>
    <lineage>
        <taxon>Eukaryota</taxon>
        <taxon>Fungi</taxon>
        <taxon>Dikarya</taxon>
        <taxon>Ascomycota</taxon>
        <taxon>Pezizomycotina</taxon>
        <taxon>Eurotiomycetes</taxon>
        <taxon>Eurotiomycetidae</taxon>
        <taxon>Eurotiales</taxon>
        <taxon>Aspergillaceae</taxon>
        <taxon>Aspergillus</taxon>
        <taxon>Aspergillus subgen. Circumdati</taxon>
    </lineage>
</organism>
<evidence type="ECO:0000256" key="2">
    <source>
        <dbReference type="SAM" id="SignalP"/>
    </source>
</evidence>
<keyword evidence="2" id="KW-0732">Signal</keyword>
<feature type="chain" id="PRO_5024891783" evidence="2">
    <location>
        <begin position="21"/>
        <end position="114"/>
    </location>
</feature>
<keyword evidence="4" id="KW-1185">Reference proteome</keyword>
<proteinExistence type="predicted"/>
<evidence type="ECO:0000256" key="1">
    <source>
        <dbReference type="SAM" id="Phobius"/>
    </source>
</evidence>
<sequence length="114" mass="13134">MASFLFFSFLLSLICKPPSPSPSFSCSRNIAFISIIMPLFAKRFSLLFLTAMNESGYPTLSIACWLYMTDLLFLLNVPCYTMYAMFLYISLYTRFLVTTKVAVDVIIFNQTLWK</sequence>
<accession>A0A5N6WEI8</accession>
<keyword evidence="1" id="KW-0472">Membrane</keyword>
<keyword evidence="1" id="KW-1133">Transmembrane helix</keyword>
<feature type="transmembrane region" description="Helical" evidence="1">
    <location>
        <begin position="30"/>
        <end position="52"/>
    </location>
</feature>
<protein>
    <submittedName>
        <fullName evidence="3">Uncharacterized protein</fullName>
    </submittedName>
</protein>
<dbReference type="Proteomes" id="UP000325433">
    <property type="component" value="Unassembled WGS sequence"/>
</dbReference>
<reference evidence="4" key="1">
    <citation type="submission" date="2019-04" db="EMBL/GenBank/DDBJ databases">
        <title>Friends and foes A comparative genomics studyof 23 Aspergillus species from section Flavi.</title>
        <authorList>
            <consortium name="DOE Joint Genome Institute"/>
            <person name="Kjaerbolling I."/>
            <person name="Vesth T."/>
            <person name="Frisvad J.C."/>
            <person name="Nybo J.L."/>
            <person name="Theobald S."/>
            <person name="Kildgaard S."/>
            <person name="Isbrandt T."/>
            <person name="Kuo A."/>
            <person name="Sato A."/>
            <person name="Lyhne E.K."/>
            <person name="Kogle M.E."/>
            <person name="Wiebenga A."/>
            <person name="Kun R.S."/>
            <person name="Lubbers R.J."/>
            <person name="Makela M.R."/>
            <person name="Barry K."/>
            <person name="Chovatia M."/>
            <person name="Clum A."/>
            <person name="Daum C."/>
            <person name="Haridas S."/>
            <person name="He G."/>
            <person name="LaButti K."/>
            <person name="Lipzen A."/>
            <person name="Mondo S."/>
            <person name="Riley R."/>
            <person name="Salamov A."/>
            <person name="Simmons B.A."/>
            <person name="Magnuson J.K."/>
            <person name="Henrissat B."/>
            <person name="Mortensen U.H."/>
            <person name="Larsen T.O."/>
            <person name="Devries R.P."/>
            <person name="Grigoriev I.V."/>
            <person name="Machida M."/>
            <person name="Baker S.E."/>
            <person name="Andersen M.R."/>
        </authorList>
    </citation>
    <scope>NUCLEOTIDE SEQUENCE [LARGE SCALE GENOMIC DNA]</scope>
    <source>
        <strain evidence="4">CBS 130015</strain>
    </source>
</reference>
<feature type="signal peptide" evidence="2">
    <location>
        <begin position="1"/>
        <end position="20"/>
    </location>
</feature>